<keyword evidence="8" id="KW-0804">Transcription</keyword>
<keyword evidence="3" id="KW-0479">Metal-binding</keyword>
<keyword evidence="4" id="KW-0862">Zinc</keyword>
<comment type="subcellular location">
    <subcellularLocation>
        <location evidence="1">Cytoplasm</location>
    </subcellularLocation>
</comment>
<sequence>MSSGLTMLKREESSVPLPLEPAPHRVNIDTTVLAIETREDDSKAEEAEYGYPITCGDSSAVLLIKKFICPGINVPCVKFQNDVISPKQFVHVSGKATLKDWKRAIRLGGVMLRKMMDSGQIDFYQHSSMCSNTCRSSKCDTPTSRASQAAVPRSPLSVSGEDLNDATGAEEKCSPGTEAKQSTATNGHAAKRERSESPDGVLRLWRSVSESGLMGNVLSSVEAKLLLTLKEIEARGLKNDLQLQDAVLLNKLCEMFGLCESVEQALELRRHLSEENRMHNGLYGMDGIGNGRKRKKMGKSSSKQPRVQGSGSLSCLTMLSPLRASPVLFPLLALGLSEQHFTHFQTALSGQLSDKCSGTKVKREETLREKSNSRRQGDGQKALLWNGQLTVEEDSTNKSQAEYMLKSLFKCTDIFCLF</sequence>
<dbReference type="Gene3D" id="3.10.390.10">
    <property type="entry name" value="SAND domain-like"/>
    <property type="match status" value="1"/>
</dbReference>
<keyword evidence="13" id="KW-1185">Reference proteome</keyword>
<evidence type="ECO:0000256" key="5">
    <source>
        <dbReference type="ARBA" id="ARBA00023015"/>
    </source>
</evidence>
<gene>
    <name evidence="12" type="ORF">KC01_LOCUS37859</name>
</gene>
<dbReference type="GO" id="GO:0046872">
    <property type="term" value="F:metal ion binding"/>
    <property type="evidence" value="ECO:0007669"/>
    <property type="project" value="UniProtKB-KW"/>
</dbReference>
<dbReference type="InterPro" id="IPR010919">
    <property type="entry name" value="SAND-like_dom_sf"/>
</dbReference>
<dbReference type="Pfam" id="PF25892">
    <property type="entry name" value="Spe-44"/>
    <property type="match status" value="1"/>
</dbReference>
<dbReference type="SUPFAM" id="SSF63763">
    <property type="entry name" value="SAND domain-like"/>
    <property type="match status" value="1"/>
</dbReference>
<keyword evidence="5" id="KW-0805">Transcription regulation</keyword>
<evidence type="ECO:0000313" key="13">
    <source>
        <dbReference type="Proteomes" id="UP001497482"/>
    </source>
</evidence>
<evidence type="ECO:0000256" key="6">
    <source>
        <dbReference type="ARBA" id="ARBA00023054"/>
    </source>
</evidence>
<dbReference type="GO" id="GO:0000978">
    <property type="term" value="F:RNA polymerase II cis-regulatory region sequence-specific DNA binding"/>
    <property type="evidence" value="ECO:0007669"/>
    <property type="project" value="TreeGrafter"/>
</dbReference>
<proteinExistence type="predicted"/>
<evidence type="ECO:0000256" key="7">
    <source>
        <dbReference type="ARBA" id="ARBA00023125"/>
    </source>
</evidence>
<evidence type="ECO:0000256" key="4">
    <source>
        <dbReference type="ARBA" id="ARBA00022833"/>
    </source>
</evidence>
<dbReference type="GO" id="GO:0006357">
    <property type="term" value="P:regulation of transcription by RNA polymerase II"/>
    <property type="evidence" value="ECO:0007669"/>
    <property type="project" value="TreeGrafter"/>
</dbReference>
<evidence type="ECO:0000259" key="11">
    <source>
        <dbReference type="PROSITE" id="PS50864"/>
    </source>
</evidence>
<dbReference type="EMBL" id="OZ035829">
    <property type="protein sequence ID" value="CAL1611445.1"/>
    <property type="molecule type" value="Genomic_DNA"/>
</dbReference>
<dbReference type="GO" id="GO:0005634">
    <property type="term" value="C:nucleus"/>
    <property type="evidence" value="ECO:0007669"/>
    <property type="project" value="TreeGrafter"/>
</dbReference>
<keyword evidence="2" id="KW-0963">Cytoplasm</keyword>
<keyword evidence="6" id="KW-0175">Coiled coil</keyword>
<feature type="region of interest" description="Disordered" evidence="10">
    <location>
        <begin position="283"/>
        <end position="311"/>
    </location>
</feature>
<dbReference type="PROSITE" id="PS50864">
    <property type="entry name" value="SAND"/>
    <property type="match status" value="1"/>
</dbReference>
<evidence type="ECO:0000313" key="12">
    <source>
        <dbReference type="EMBL" id="CAL1611445.1"/>
    </source>
</evidence>
<dbReference type="Proteomes" id="UP001497482">
    <property type="component" value="Chromosome 7"/>
</dbReference>
<feature type="region of interest" description="Disordered" evidence="10">
    <location>
        <begin position="139"/>
        <end position="199"/>
    </location>
</feature>
<dbReference type="PANTHER" id="PTHR10417:SF3">
    <property type="entry name" value="GLUCOCORTICOID MODULATORY ELEMENT-BINDING PROTEIN 1"/>
    <property type="match status" value="1"/>
</dbReference>
<name>A0AAV2MDI4_KNICA</name>
<evidence type="ECO:0000256" key="10">
    <source>
        <dbReference type="SAM" id="MobiDB-lite"/>
    </source>
</evidence>
<keyword evidence="9" id="KW-0539">Nucleus</keyword>
<keyword evidence="7" id="KW-0238">DNA-binding</keyword>
<feature type="region of interest" description="Disordered" evidence="10">
    <location>
        <begin position="1"/>
        <end position="21"/>
    </location>
</feature>
<evidence type="ECO:0000256" key="1">
    <source>
        <dbReference type="ARBA" id="ARBA00004496"/>
    </source>
</evidence>
<evidence type="ECO:0000256" key="3">
    <source>
        <dbReference type="ARBA" id="ARBA00022723"/>
    </source>
</evidence>
<dbReference type="SMART" id="SM00258">
    <property type="entry name" value="SAND"/>
    <property type="match status" value="1"/>
</dbReference>
<dbReference type="InterPro" id="IPR000770">
    <property type="entry name" value="SAND_dom"/>
</dbReference>
<organism evidence="12 13">
    <name type="scientific">Knipowitschia caucasica</name>
    <name type="common">Caucasian dwarf goby</name>
    <name type="synonym">Pomatoschistus caucasicus</name>
    <dbReference type="NCBI Taxonomy" id="637954"/>
    <lineage>
        <taxon>Eukaryota</taxon>
        <taxon>Metazoa</taxon>
        <taxon>Chordata</taxon>
        <taxon>Craniata</taxon>
        <taxon>Vertebrata</taxon>
        <taxon>Euteleostomi</taxon>
        <taxon>Actinopterygii</taxon>
        <taxon>Neopterygii</taxon>
        <taxon>Teleostei</taxon>
        <taxon>Neoteleostei</taxon>
        <taxon>Acanthomorphata</taxon>
        <taxon>Gobiaria</taxon>
        <taxon>Gobiiformes</taxon>
        <taxon>Gobioidei</taxon>
        <taxon>Gobiidae</taxon>
        <taxon>Gobiinae</taxon>
        <taxon>Knipowitschia</taxon>
    </lineage>
</organism>
<dbReference type="Pfam" id="PF01342">
    <property type="entry name" value="SAND"/>
    <property type="match status" value="1"/>
</dbReference>
<dbReference type="PANTHER" id="PTHR10417">
    <property type="entry name" value="GLUCOCORTICOID MODULATORY ELEMENT-BINDING PROTEIN"/>
    <property type="match status" value="1"/>
</dbReference>
<reference evidence="12 13" key="1">
    <citation type="submission" date="2024-04" db="EMBL/GenBank/DDBJ databases">
        <authorList>
            <person name="Waldvogel A.-M."/>
            <person name="Schoenle A."/>
        </authorList>
    </citation>
    <scope>NUCLEOTIDE SEQUENCE [LARGE SCALE GENOMIC DNA]</scope>
</reference>
<dbReference type="FunFam" id="3.10.390.10:FF:000003">
    <property type="entry name" value="glucocorticoid modulatory element-binding protein 1 isoform X2"/>
    <property type="match status" value="1"/>
</dbReference>
<evidence type="ECO:0000256" key="2">
    <source>
        <dbReference type="ARBA" id="ARBA00022490"/>
    </source>
</evidence>
<protein>
    <recommendedName>
        <fullName evidence="11">SAND domain-containing protein</fullName>
    </recommendedName>
</protein>
<feature type="domain" description="SAND" evidence="11">
    <location>
        <begin position="39"/>
        <end position="122"/>
    </location>
</feature>
<evidence type="ECO:0000256" key="9">
    <source>
        <dbReference type="ARBA" id="ARBA00023242"/>
    </source>
</evidence>
<dbReference type="InterPro" id="IPR059099">
    <property type="entry name" value="GMEB1/2/Spe-44_dom"/>
</dbReference>
<dbReference type="GO" id="GO:0005737">
    <property type="term" value="C:cytoplasm"/>
    <property type="evidence" value="ECO:0007669"/>
    <property type="project" value="UniProtKB-SubCell"/>
</dbReference>
<accession>A0AAV2MDI4</accession>
<evidence type="ECO:0000256" key="8">
    <source>
        <dbReference type="ARBA" id="ARBA00023163"/>
    </source>
</evidence>
<dbReference type="AlphaFoldDB" id="A0AAV2MDI4"/>